<name>B4IIF1_DROSE</name>
<feature type="compositionally biased region" description="Polar residues" evidence="1">
    <location>
        <begin position="23"/>
        <end position="32"/>
    </location>
</feature>
<sequence length="53" mass="5822">MPRTREGFDGENAISSAAYKPSPSENSHQNLQLKDAKGNDHTAKKMIGEYLST</sequence>
<dbReference type="EMBL" id="CH480842">
    <property type="protein sequence ID" value="EDW49695.1"/>
    <property type="molecule type" value="Genomic_DNA"/>
</dbReference>
<evidence type="ECO:0000256" key="1">
    <source>
        <dbReference type="SAM" id="MobiDB-lite"/>
    </source>
</evidence>
<feature type="compositionally biased region" description="Basic and acidic residues" evidence="1">
    <location>
        <begin position="34"/>
        <end position="47"/>
    </location>
</feature>
<dbReference type="Proteomes" id="UP000001292">
    <property type="component" value="Unassembled WGS sequence"/>
</dbReference>
<gene>
    <name evidence="2" type="primary">Dsec\GM23207</name>
    <name evidence="2" type="ORF">Dsec_GM23207</name>
</gene>
<dbReference type="HOGENOM" id="CLU_3070940_0_0_1"/>
<feature type="region of interest" description="Disordered" evidence="1">
    <location>
        <begin position="1"/>
        <end position="53"/>
    </location>
</feature>
<protein>
    <submittedName>
        <fullName evidence="2">GM23207</fullName>
    </submittedName>
</protein>
<organism evidence="3">
    <name type="scientific">Drosophila sechellia</name>
    <name type="common">Fruit fly</name>
    <dbReference type="NCBI Taxonomy" id="7238"/>
    <lineage>
        <taxon>Eukaryota</taxon>
        <taxon>Metazoa</taxon>
        <taxon>Ecdysozoa</taxon>
        <taxon>Arthropoda</taxon>
        <taxon>Hexapoda</taxon>
        <taxon>Insecta</taxon>
        <taxon>Pterygota</taxon>
        <taxon>Neoptera</taxon>
        <taxon>Endopterygota</taxon>
        <taxon>Diptera</taxon>
        <taxon>Brachycera</taxon>
        <taxon>Muscomorpha</taxon>
        <taxon>Ephydroidea</taxon>
        <taxon>Drosophilidae</taxon>
        <taxon>Drosophila</taxon>
        <taxon>Sophophora</taxon>
    </lineage>
</organism>
<reference evidence="2 3" key="1">
    <citation type="journal article" date="2007" name="Nature">
        <title>Evolution of genes and genomes on the Drosophila phylogeny.</title>
        <authorList>
            <consortium name="Drosophila 12 Genomes Consortium"/>
            <person name="Clark A.G."/>
            <person name="Eisen M.B."/>
            <person name="Smith D.R."/>
            <person name="Bergman C.M."/>
            <person name="Oliver B."/>
            <person name="Markow T.A."/>
            <person name="Kaufman T.C."/>
            <person name="Kellis M."/>
            <person name="Gelbart W."/>
            <person name="Iyer V.N."/>
            <person name="Pollard D.A."/>
            <person name="Sackton T.B."/>
            <person name="Larracuente A.M."/>
            <person name="Singh N.D."/>
            <person name="Abad J.P."/>
            <person name="Abt D.N."/>
            <person name="Adryan B."/>
            <person name="Aguade M."/>
            <person name="Akashi H."/>
            <person name="Anderson W.W."/>
            <person name="Aquadro C.F."/>
            <person name="Ardell D.H."/>
            <person name="Arguello R."/>
            <person name="Artieri C.G."/>
            <person name="Barbash D.A."/>
            <person name="Barker D."/>
            <person name="Barsanti P."/>
            <person name="Batterham P."/>
            <person name="Batzoglou S."/>
            <person name="Begun D."/>
            <person name="Bhutkar A."/>
            <person name="Blanco E."/>
            <person name="Bosak S.A."/>
            <person name="Bradley R.K."/>
            <person name="Brand A.D."/>
            <person name="Brent M.R."/>
            <person name="Brooks A.N."/>
            <person name="Brown R.H."/>
            <person name="Butlin R.K."/>
            <person name="Caggese C."/>
            <person name="Calvi B.R."/>
            <person name="Bernardo de Carvalho A."/>
            <person name="Caspi A."/>
            <person name="Castrezana S."/>
            <person name="Celniker S.E."/>
            <person name="Chang J.L."/>
            <person name="Chapple C."/>
            <person name="Chatterji S."/>
            <person name="Chinwalla A."/>
            <person name="Civetta A."/>
            <person name="Clifton S.W."/>
            <person name="Comeron J.M."/>
            <person name="Costello J.C."/>
            <person name="Coyne J.A."/>
            <person name="Daub J."/>
            <person name="David R.G."/>
            <person name="Delcher A.L."/>
            <person name="Delehaunty K."/>
            <person name="Do C.B."/>
            <person name="Ebling H."/>
            <person name="Edwards K."/>
            <person name="Eickbush T."/>
            <person name="Evans J.D."/>
            <person name="Filipski A."/>
            <person name="Findeiss S."/>
            <person name="Freyhult E."/>
            <person name="Fulton L."/>
            <person name="Fulton R."/>
            <person name="Garcia A.C."/>
            <person name="Gardiner A."/>
            <person name="Garfield D.A."/>
            <person name="Garvin B.E."/>
            <person name="Gibson G."/>
            <person name="Gilbert D."/>
            <person name="Gnerre S."/>
            <person name="Godfrey J."/>
            <person name="Good R."/>
            <person name="Gotea V."/>
            <person name="Gravely B."/>
            <person name="Greenberg A.J."/>
            <person name="Griffiths-Jones S."/>
            <person name="Gross S."/>
            <person name="Guigo R."/>
            <person name="Gustafson E.A."/>
            <person name="Haerty W."/>
            <person name="Hahn M.W."/>
            <person name="Halligan D.L."/>
            <person name="Halpern A.L."/>
            <person name="Halter G.M."/>
            <person name="Han M.V."/>
            <person name="Heger A."/>
            <person name="Hillier L."/>
            <person name="Hinrichs A.S."/>
            <person name="Holmes I."/>
            <person name="Hoskins R.A."/>
            <person name="Hubisz M.J."/>
            <person name="Hultmark D."/>
            <person name="Huntley M.A."/>
            <person name="Jaffe D.B."/>
            <person name="Jagadeeshan S."/>
            <person name="Jeck W.R."/>
            <person name="Johnson J."/>
            <person name="Jones C.D."/>
            <person name="Jordan W.C."/>
            <person name="Karpen G.H."/>
            <person name="Kataoka E."/>
            <person name="Keightley P.D."/>
            <person name="Kheradpour P."/>
            <person name="Kirkness E.F."/>
            <person name="Koerich L.B."/>
            <person name="Kristiansen K."/>
            <person name="Kudrna D."/>
            <person name="Kulathinal R.J."/>
            <person name="Kumar S."/>
            <person name="Kwok R."/>
            <person name="Lander E."/>
            <person name="Langley C.H."/>
            <person name="Lapoint R."/>
            <person name="Lazzaro B.P."/>
            <person name="Lee S.J."/>
            <person name="Levesque L."/>
            <person name="Li R."/>
            <person name="Lin C.F."/>
            <person name="Lin M.F."/>
            <person name="Lindblad-Toh K."/>
            <person name="Llopart A."/>
            <person name="Long M."/>
            <person name="Low L."/>
            <person name="Lozovsky E."/>
            <person name="Lu J."/>
            <person name="Luo M."/>
            <person name="Machado C.A."/>
            <person name="Makalowski W."/>
            <person name="Marzo M."/>
            <person name="Matsuda M."/>
            <person name="Matzkin L."/>
            <person name="McAllister B."/>
            <person name="McBride C.S."/>
            <person name="McKernan B."/>
            <person name="McKernan K."/>
            <person name="Mendez-Lago M."/>
            <person name="Minx P."/>
            <person name="Mollenhauer M.U."/>
            <person name="Montooth K."/>
            <person name="Mount S.M."/>
            <person name="Mu X."/>
            <person name="Myers E."/>
            <person name="Negre B."/>
            <person name="Newfeld S."/>
            <person name="Nielsen R."/>
            <person name="Noor M.A."/>
            <person name="O'Grady P."/>
            <person name="Pachter L."/>
            <person name="Papaceit M."/>
            <person name="Parisi M.J."/>
            <person name="Parisi M."/>
            <person name="Parts L."/>
            <person name="Pedersen J.S."/>
            <person name="Pesole G."/>
            <person name="Phillippy A.M."/>
            <person name="Ponting C.P."/>
            <person name="Pop M."/>
            <person name="Porcelli D."/>
            <person name="Powell J.R."/>
            <person name="Prohaska S."/>
            <person name="Pruitt K."/>
            <person name="Puig M."/>
            <person name="Quesneville H."/>
            <person name="Ram K.R."/>
            <person name="Rand D."/>
            <person name="Rasmussen M.D."/>
            <person name="Reed L.K."/>
            <person name="Reenan R."/>
            <person name="Reily A."/>
            <person name="Remington K.A."/>
            <person name="Rieger T.T."/>
            <person name="Ritchie M.G."/>
            <person name="Robin C."/>
            <person name="Rogers Y.H."/>
            <person name="Rohde C."/>
            <person name="Rozas J."/>
            <person name="Rubenfield M.J."/>
            <person name="Ruiz A."/>
            <person name="Russo S."/>
            <person name="Salzberg S.L."/>
            <person name="Sanchez-Gracia A."/>
            <person name="Saranga D.J."/>
            <person name="Sato H."/>
            <person name="Schaeffer S.W."/>
            <person name="Schatz M.C."/>
            <person name="Schlenke T."/>
            <person name="Schwartz R."/>
            <person name="Segarra C."/>
            <person name="Singh R.S."/>
            <person name="Sirot L."/>
            <person name="Sirota M."/>
            <person name="Sisneros N.B."/>
            <person name="Smith C.D."/>
            <person name="Smith T.F."/>
            <person name="Spieth J."/>
            <person name="Stage D.E."/>
            <person name="Stark A."/>
            <person name="Stephan W."/>
            <person name="Strausberg R.L."/>
            <person name="Strempel S."/>
            <person name="Sturgill D."/>
            <person name="Sutton G."/>
            <person name="Sutton G.G."/>
            <person name="Tao W."/>
            <person name="Teichmann S."/>
            <person name="Tobari Y.N."/>
            <person name="Tomimura Y."/>
            <person name="Tsolas J.M."/>
            <person name="Valente V.L."/>
            <person name="Venter E."/>
            <person name="Venter J.C."/>
            <person name="Vicario S."/>
            <person name="Vieira F.G."/>
            <person name="Vilella A.J."/>
            <person name="Villasante A."/>
            <person name="Walenz B."/>
            <person name="Wang J."/>
            <person name="Wasserman M."/>
            <person name="Watts T."/>
            <person name="Wilson D."/>
            <person name="Wilson R.K."/>
            <person name="Wing R.A."/>
            <person name="Wolfner M.F."/>
            <person name="Wong A."/>
            <person name="Wong G.K."/>
            <person name="Wu C.I."/>
            <person name="Wu G."/>
            <person name="Yamamoto D."/>
            <person name="Yang H.P."/>
            <person name="Yang S.P."/>
            <person name="Yorke J.A."/>
            <person name="Yoshida K."/>
            <person name="Zdobnov E."/>
            <person name="Zhang P."/>
            <person name="Zhang Y."/>
            <person name="Zimin A.V."/>
            <person name="Baldwin J."/>
            <person name="Abdouelleil A."/>
            <person name="Abdulkadir J."/>
            <person name="Abebe A."/>
            <person name="Abera B."/>
            <person name="Abreu J."/>
            <person name="Acer S.C."/>
            <person name="Aftuck L."/>
            <person name="Alexander A."/>
            <person name="An P."/>
            <person name="Anderson E."/>
            <person name="Anderson S."/>
            <person name="Arachi H."/>
            <person name="Azer M."/>
            <person name="Bachantsang P."/>
            <person name="Barry A."/>
            <person name="Bayul T."/>
            <person name="Berlin A."/>
            <person name="Bessette D."/>
            <person name="Bloom T."/>
            <person name="Blye J."/>
            <person name="Boguslavskiy L."/>
            <person name="Bonnet C."/>
            <person name="Boukhgalter B."/>
            <person name="Bourzgui I."/>
            <person name="Brown A."/>
            <person name="Cahill P."/>
            <person name="Channer S."/>
            <person name="Cheshatsang Y."/>
            <person name="Chuda L."/>
            <person name="Citroen M."/>
            <person name="Collymore A."/>
            <person name="Cooke P."/>
            <person name="Costello M."/>
            <person name="D'Aco K."/>
            <person name="Daza R."/>
            <person name="De Haan G."/>
            <person name="DeGray S."/>
            <person name="DeMaso C."/>
            <person name="Dhargay N."/>
            <person name="Dooley K."/>
            <person name="Dooley E."/>
            <person name="Doricent M."/>
            <person name="Dorje P."/>
            <person name="Dorjee K."/>
            <person name="Dupes A."/>
            <person name="Elong R."/>
            <person name="Falk J."/>
            <person name="Farina A."/>
            <person name="Faro S."/>
            <person name="Ferguson D."/>
            <person name="Fisher S."/>
            <person name="Foley C.D."/>
            <person name="Franke A."/>
            <person name="Friedrich D."/>
            <person name="Gadbois L."/>
            <person name="Gearin G."/>
            <person name="Gearin C.R."/>
            <person name="Giannoukos G."/>
            <person name="Goode T."/>
            <person name="Graham J."/>
            <person name="Grandbois E."/>
            <person name="Grewal S."/>
            <person name="Gyaltsen K."/>
            <person name="Hafez N."/>
            <person name="Hagos B."/>
            <person name="Hall J."/>
            <person name="Henson C."/>
            <person name="Hollinger A."/>
            <person name="Honan T."/>
            <person name="Huard M.D."/>
            <person name="Hughes L."/>
            <person name="Hurhula B."/>
            <person name="Husby M.E."/>
            <person name="Kamat A."/>
            <person name="Kanga B."/>
            <person name="Kashin S."/>
            <person name="Khazanovich D."/>
            <person name="Kisner P."/>
            <person name="Lance K."/>
            <person name="Lara M."/>
            <person name="Lee W."/>
            <person name="Lennon N."/>
            <person name="Letendre F."/>
            <person name="LeVine R."/>
            <person name="Lipovsky A."/>
            <person name="Liu X."/>
            <person name="Liu J."/>
            <person name="Liu S."/>
            <person name="Lokyitsang T."/>
            <person name="Lokyitsang Y."/>
            <person name="Lubonja R."/>
            <person name="Lui A."/>
            <person name="MacDonald P."/>
            <person name="Magnisalis V."/>
            <person name="Maru K."/>
            <person name="Matthews C."/>
            <person name="McCusker W."/>
            <person name="McDonough S."/>
            <person name="Mehta T."/>
            <person name="Meldrim J."/>
            <person name="Meneus L."/>
            <person name="Mihai O."/>
            <person name="Mihalev A."/>
            <person name="Mihova T."/>
            <person name="Mittelman R."/>
            <person name="Mlenga V."/>
            <person name="Montmayeur A."/>
            <person name="Mulrain L."/>
            <person name="Navidi A."/>
            <person name="Naylor J."/>
            <person name="Negash T."/>
            <person name="Nguyen T."/>
            <person name="Nguyen N."/>
            <person name="Nicol R."/>
            <person name="Norbu C."/>
            <person name="Norbu N."/>
            <person name="Novod N."/>
            <person name="O'Neill B."/>
            <person name="Osman S."/>
            <person name="Markiewicz E."/>
            <person name="Oyono O.L."/>
            <person name="Patti C."/>
            <person name="Phunkhang P."/>
            <person name="Pierre F."/>
            <person name="Priest M."/>
            <person name="Raghuraman S."/>
            <person name="Rege F."/>
            <person name="Reyes R."/>
            <person name="Rise C."/>
            <person name="Rogov P."/>
            <person name="Ross K."/>
            <person name="Ryan E."/>
            <person name="Settipalli S."/>
            <person name="Shea T."/>
            <person name="Sherpa N."/>
            <person name="Shi L."/>
            <person name="Shih D."/>
            <person name="Sparrow T."/>
            <person name="Spaulding J."/>
            <person name="Stalker J."/>
            <person name="Stange-Thomann N."/>
            <person name="Stavropoulos S."/>
            <person name="Stone C."/>
            <person name="Strader C."/>
            <person name="Tesfaye S."/>
            <person name="Thomson T."/>
            <person name="Thoulutsang Y."/>
            <person name="Thoulutsang D."/>
            <person name="Topham K."/>
            <person name="Topping I."/>
            <person name="Tsamla T."/>
            <person name="Vassiliev H."/>
            <person name="Vo A."/>
            <person name="Wangchuk T."/>
            <person name="Wangdi T."/>
            <person name="Weiand M."/>
            <person name="Wilkinson J."/>
            <person name="Wilson A."/>
            <person name="Yadav S."/>
            <person name="Young G."/>
            <person name="Yu Q."/>
            <person name="Zembek L."/>
            <person name="Zhong D."/>
            <person name="Zimmer A."/>
            <person name="Zwirko Z."/>
            <person name="Jaffe D.B."/>
            <person name="Alvarez P."/>
            <person name="Brockman W."/>
            <person name="Butler J."/>
            <person name="Chin C."/>
            <person name="Gnerre S."/>
            <person name="Grabherr M."/>
            <person name="Kleber M."/>
            <person name="Mauceli E."/>
            <person name="MacCallum I."/>
        </authorList>
    </citation>
    <scope>NUCLEOTIDE SEQUENCE [LARGE SCALE GENOMIC DNA]</scope>
    <source>
        <strain evidence="3">Rob3c / Tucson 14021-0248.25</strain>
    </source>
</reference>
<proteinExistence type="predicted"/>
<evidence type="ECO:0000313" key="3">
    <source>
        <dbReference type="Proteomes" id="UP000001292"/>
    </source>
</evidence>
<keyword evidence="3" id="KW-1185">Reference proteome</keyword>
<evidence type="ECO:0000313" key="2">
    <source>
        <dbReference type="EMBL" id="EDW49695.1"/>
    </source>
</evidence>
<accession>B4IIF1</accession>
<dbReference type="AlphaFoldDB" id="B4IIF1"/>